<dbReference type="Pfam" id="PF00231">
    <property type="entry name" value="ATP-synt"/>
    <property type="match status" value="1"/>
</dbReference>
<evidence type="ECO:0000256" key="3">
    <source>
        <dbReference type="ARBA" id="ARBA00007681"/>
    </source>
</evidence>
<evidence type="ECO:0000256" key="1">
    <source>
        <dbReference type="ARBA" id="ARBA00003456"/>
    </source>
</evidence>
<comment type="caution">
    <text evidence="10">The sequence shown here is derived from an EMBL/GenBank/DDBJ whole genome shotgun (WGS) entry which is preliminary data.</text>
</comment>
<comment type="subcellular location">
    <subcellularLocation>
        <location evidence="2">Membrane</location>
        <topology evidence="2">Peripheral membrane protein</topology>
    </subcellularLocation>
</comment>
<evidence type="ECO:0000256" key="5">
    <source>
        <dbReference type="ARBA" id="ARBA00022781"/>
    </source>
</evidence>
<sequence length="292" mass="34661">MISKKILDQEIENLIGLSNLVNAFEEIAATRIKRTRDSVLINRAYSSEIHEIFIDVILSYKRQVETFMRMRKKKSLKNLTFLNKNGRTLYLLISANTGLYGGIIKRTFDLFLKSKRDQNCDIAIIGKLGLSMWKEHHFKDRYYYFDFPDQRVDDIKLREIINFIINYEKIIVFYGQFQNLIKQEATFSDISGNVLSENESQKGPQVKYFFEPSLERIMEFFEKQIFASIFEQTVRESQLAKIASRLTALDRATENIDKELEKLKFQYTRLTHQIQNKKQLETFSTRLLWNKR</sequence>
<dbReference type="InterPro" id="IPR035968">
    <property type="entry name" value="ATP_synth_F1_ATPase_gsu"/>
</dbReference>
<evidence type="ECO:0000256" key="8">
    <source>
        <dbReference type="ARBA" id="ARBA00023196"/>
    </source>
</evidence>
<proteinExistence type="inferred from homology"/>
<dbReference type="Proteomes" id="UP000034181">
    <property type="component" value="Unassembled WGS sequence"/>
</dbReference>
<dbReference type="Gene3D" id="3.40.1380.10">
    <property type="match status" value="1"/>
</dbReference>
<evidence type="ECO:0000313" key="11">
    <source>
        <dbReference type="Proteomes" id="UP000034181"/>
    </source>
</evidence>
<evidence type="ECO:0000313" key="10">
    <source>
        <dbReference type="EMBL" id="KKQ74995.1"/>
    </source>
</evidence>
<dbReference type="PRINTS" id="PR00126">
    <property type="entry name" value="ATPASEGAMMA"/>
</dbReference>
<dbReference type="EMBL" id="LBUZ01000019">
    <property type="protein sequence ID" value="KKQ74995.1"/>
    <property type="molecule type" value="Genomic_DNA"/>
</dbReference>
<dbReference type="InterPro" id="IPR000131">
    <property type="entry name" value="ATP_synth_F1_gsu"/>
</dbReference>
<accession>A0A0G0KHH8</accession>
<keyword evidence="5" id="KW-0375">Hydrogen ion transport</keyword>
<reference evidence="10 11" key="1">
    <citation type="journal article" date="2015" name="Nature">
        <title>rRNA introns, odd ribosomes, and small enigmatic genomes across a large radiation of phyla.</title>
        <authorList>
            <person name="Brown C.T."/>
            <person name="Hug L.A."/>
            <person name="Thomas B.C."/>
            <person name="Sharon I."/>
            <person name="Castelle C.J."/>
            <person name="Singh A."/>
            <person name="Wilkins M.J."/>
            <person name="Williams K.H."/>
            <person name="Banfield J.F."/>
        </authorList>
    </citation>
    <scope>NUCLEOTIDE SEQUENCE [LARGE SCALE GENOMIC DNA]</scope>
</reference>
<dbReference type="AlphaFoldDB" id="A0A0G0KHH8"/>
<evidence type="ECO:0000256" key="9">
    <source>
        <dbReference type="ARBA" id="ARBA00023310"/>
    </source>
</evidence>
<name>A0A0G0KHH8_9BACT</name>
<evidence type="ECO:0000256" key="6">
    <source>
        <dbReference type="ARBA" id="ARBA00023065"/>
    </source>
</evidence>
<keyword evidence="4" id="KW-0813">Transport</keyword>
<dbReference type="GO" id="GO:0045259">
    <property type="term" value="C:proton-transporting ATP synthase complex"/>
    <property type="evidence" value="ECO:0007669"/>
    <property type="project" value="UniProtKB-KW"/>
</dbReference>
<keyword evidence="9" id="KW-0066">ATP synthesis</keyword>
<comment type="similarity">
    <text evidence="3">Belongs to the ATPase gamma chain family.</text>
</comment>
<evidence type="ECO:0000256" key="4">
    <source>
        <dbReference type="ARBA" id="ARBA00022448"/>
    </source>
</evidence>
<dbReference type="SUPFAM" id="SSF52943">
    <property type="entry name" value="ATP synthase (F1-ATPase), gamma subunit"/>
    <property type="match status" value="1"/>
</dbReference>
<keyword evidence="6" id="KW-0406">Ion transport</keyword>
<protein>
    <submittedName>
        <fullName evidence="10">ATP synthase gamma chain</fullName>
    </submittedName>
</protein>
<organism evidence="10 11">
    <name type="scientific">Candidatus Woesebacteria bacterium GW2011_GWB1_38_5b</name>
    <dbReference type="NCBI Taxonomy" id="1618569"/>
    <lineage>
        <taxon>Bacteria</taxon>
        <taxon>Candidatus Woeseibacteriota</taxon>
    </lineage>
</organism>
<dbReference type="GO" id="GO:0046933">
    <property type="term" value="F:proton-transporting ATP synthase activity, rotational mechanism"/>
    <property type="evidence" value="ECO:0007669"/>
    <property type="project" value="InterPro"/>
</dbReference>
<comment type="function">
    <text evidence="1">Produces ATP from ADP in the presence of a proton gradient across the membrane. The gamma chain is believed to be important in regulating ATPase activity and the flow of protons through the CF(0) complex.</text>
</comment>
<keyword evidence="8" id="KW-0139">CF(1)</keyword>
<keyword evidence="7" id="KW-0472">Membrane</keyword>
<evidence type="ECO:0000256" key="7">
    <source>
        <dbReference type="ARBA" id="ARBA00023136"/>
    </source>
</evidence>
<evidence type="ECO:0000256" key="2">
    <source>
        <dbReference type="ARBA" id="ARBA00004170"/>
    </source>
</evidence>
<gene>
    <name evidence="10" type="ORF">US96_C0019G0009</name>
</gene>